<dbReference type="PATRIC" id="fig|658445.3.peg.3884"/>
<dbReference type="OrthoDB" id="5851883at2"/>
<name>A0A0C5WZV7_9GAMM</name>
<evidence type="ECO:0000313" key="1">
    <source>
        <dbReference type="EMBL" id="AJR08600.1"/>
    </source>
</evidence>
<dbReference type="AlphaFoldDB" id="A0A0C5WZV7"/>
<proteinExistence type="predicted"/>
<sequence>MLGGCASSVEDVSTPLITDVYIGEHHYPENFAQQLHTNLQYFRDGVGVDAQSGMPYDFIRLMDNGIIEPRPAVNSTTVGLYLNVLTEMERAGSAEARQRLGEVLSQLENAPKWNGLFIWMYKVDAGELSLNSRSVASAVDAANLISSLAAVAGAYWQHEDPDLAQLAQRADTLIMESKQGWYGLYDRENNDRELLRAAWQDRGDGQRGYVKYKIDRKANESRLAPLWAAVLTYGDEEPIPEATFTNMRLYTGEYVTRDGEVINPMLTWNGAYFQGMLPSVWFDEQSMVPVPKMFDDMATVQIEYSTEYGIPFLSSSATIDSRYSEYGVDGMAEAYQRGRRSFQEPVGTPHASALYAMINRDHAIELLRDVERRHPQIVSPVGWFDAVNDQGEVTNKIIGLDQGMFAASFFADTIRADVENYIRQAHGEEAWQVVERLYGQFESDGTLIREENAS</sequence>
<evidence type="ECO:0008006" key="3">
    <source>
        <dbReference type="Google" id="ProtNLM"/>
    </source>
</evidence>
<dbReference type="KEGG" id="pgb:H744_2c1936"/>
<dbReference type="HOGENOM" id="CLU_622345_0_0_6"/>
<evidence type="ECO:0000313" key="2">
    <source>
        <dbReference type="Proteomes" id="UP000032303"/>
    </source>
</evidence>
<accession>A0A0C5WZV7</accession>
<reference evidence="1 2" key="1">
    <citation type="submission" date="2013-05" db="EMBL/GenBank/DDBJ databases">
        <title>Complete genome sequence of the lipase-producing bacterium Photobacterium gaetbulicola Gung47.</title>
        <authorList>
            <person name="Kim Y.-O."/>
        </authorList>
    </citation>
    <scope>NUCLEOTIDE SEQUENCE [LARGE SCALE GENOMIC DNA]</scope>
    <source>
        <strain evidence="1 2">Gung47</strain>
    </source>
</reference>
<gene>
    <name evidence="1" type="ORF">H744_2c1936</name>
</gene>
<keyword evidence="2" id="KW-1185">Reference proteome</keyword>
<dbReference type="STRING" id="658445.H744_2c1936"/>
<organism evidence="1 2">
    <name type="scientific">Photobacterium gaetbulicola Gung47</name>
    <dbReference type="NCBI Taxonomy" id="658445"/>
    <lineage>
        <taxon>Bacteria</taxon>
        <taxon>Pseudomonadati</taxon>
        <taxon>Pseudomonadota</taxon>
        <taxon>Gammaproteobacteria</taxon>
        <taxon>Vibrionales</taxon>
        <taxon>Vibrionaceae</taxon>
        <taxon>Photobacterium</taxon>
    </lineage>
</organism>
<dbReference type="Gene3D" id="1.50.10.140">
    <property type="match status" value="1"/>
</dbReference>
<protein>
    <recommendedName>
        <fullName evidence="3">Glycoamylase-like domain-containing protein</fullName>
    </recommendedName>
</protein>
<dbReference type="EMBL" id="CP005974">
    <property type="protein sequence ID" value="AJR08600.1"/>
    <property type="molecule type" value="Genomic_DNA"/>
</dbReference>
<dbReference type="Proteomes" id="UP000032303">
    <property type="component" value="Chromosome 2"/>
</dbReference>